<protein>
    <submittedName>
        <fullName evidence="2">Pyrophosphate--fructose 6-phosphate 1-phosphotransferase subunit beta 2</fullName>
    </submittedName>
</protein>
<proteinExistence type="predicted"/>
<reference evidence="2" key="2">
    <citation type="journal article" date="2024" name="Plant">
        <title>Genomic evolution and insights into agronomic trait innovations of Sesamum species.</title>
        <authorList>
            <person name="Miao H."/>
            <person name="Wang L."/>
            <person name="Qu L."/>
            <person name="Liu H."/>
            <person name="Sun Y."/>
            <person name="Le M."/>
            <person name="Wang Q."/>
            <person name="Wei S."/>
            <person name="Zheng Y."/>
            <person name="Lin W."/>
            <person name="Duan Y."/>
            <person name="Cao H."/>
            <person name="Xiong S."/>
            <person name="Wang X."/>
            <person name="Wei L."/>
            <person name="Li C."/>
            <person name="Ma Q."/>
            <person name="Ju M."/>
            <person name="Zhao R."/>
            <person name="Li G."/>
            <person name="Mu C."/>
            <person name="Tian Q."/>
            <person name="Mei H."/>
            <person name="Zhang T."/>
            <person name="Gao T."/>
            <person name="Zhang H."/>
        </authorList>
    </citation>
    <scope>NUCLEOTIDE SEQUENCE</scope>
    <source>
        <strain evidence="2">G02</strain>
    </source>
</reference>
<feature type="compositionally biased region" description="Polar residues" evidence="1">
    <location>
        <begin position="10"/>
        <end position="23"/>
    </location>
</feature>
<dbReference type="EMBL" id="JACGWJ010000019">
    <property type="protein sequence ID" value="KAL0346161.1"/>
    <property type="molecule type" value="Genomic_DNA"/>
</dbReference>
<organism evidence="2">
    <name type="scientific">Sesamum radiatum</name>
    <name type="common">Black benniseed</name>
    <dbReference type="NCBI Taxonomy" id="300843"/>
    <lineage>
        <taxon>Eukaryota</taxon>
        <taxon>Viridiplantae</taxon>
        <taxon>Streptophyta</taxon>
        <taxon>Embryophyta</taxon>
        <taxon>Tracheophyta</taxon>
        <taxon>Spermatophyta</taxon>
        <taxon>Magnoliopsida</taxon>
        <taxon>eudicotyledons</taxon>
        <taxon>Gunneridae</taxon>
        <taxon>Pentapetalae</taxon>
        <taxon>asterids</taxon>
        <taxon>lamiids</taxon>
        <taxon>Lamiales</taxon>
        <taxon>Pedaliaceae</taxon>
        <taxon>Sesamum</taxon>
    </lineage>
</organism>
<gene>
    <name evidence="2" type="ORF">Sradi_4447400</name>
</gene>
<reference evidence="2" key="1">
    <citation type="submission" date="2020-06" db="EMBL/GenBank/DDBJ databases">
        <authorList>
            <person name="Li T."/>
            <person name="Hu X."/>
            <person name="Zhang T."/>
            <person name="Song X."/>
            <person name="Zhang H."/>
            <person name="Dai N."/>
            <person name="Sheng W."/>
            <person name="Hou X."/>
            <person name="Wei L."/>
        </authorList>
    </citation>
    <scope>NUCLEOTIDE SEQUENCE</scope>
    <source>
        <strain evidence="2">G02</strain>
        <tissue evidence="2">Leaf</tissue>
    </source>
</reference>
<accession>A0AAW2NUI0</accession>
<sequence length="74" mass="8019">MAANGATAPRRSTSDYSEVQASRLRTSLPLPDVLRNSFRVVDGPPSSATGNPGGLRLYFLYLGGRVIRVVRLML</sequence>
<feature type="region of interest" description="Disordered" evidence="1">
    <location>
        <begin position="1"/>
        <end position="23"/>
    </location>
</feature>
<dbReference type="AlphaFoldDB" id="A0AAW2NUI0"/>
<name>A0AAW2NUI0_SESRA</name>
<evidence type="ECO:0000256" key="1">
    <source>
        <dbReference type="SAM" id="MobiDB-lite"/>
    </source>
</evidence>
<evidence type="ECO:0000313" key="2">
    <source>
        <dbReference type="EMBL" id="KAL0346161.1"/>
    </source>
</evidence>
<comment type="caution">
    <text evidence="2">The sequence shown here is derived from an EMBL/GenBank/DDBJ whole genome shotgun (WGS) entry which is preliminary data.</text>
</comment>